<dbReference type="GO" id="GO:0008270">
    <property type="term" value="F:zinc ion binding"/>
    <property type="evidence" value="ECO:0007669"/>
    <property type="project" value="UniProtKB-KW"/>
</dbReference>
<dbReference type="Gene3D" id="3.30.40.10">
    <property type="entry name" value="Zinc/RING finger domain, C3HC4 (zinc finger)"/>
    <property type="match status" value="2"/>
</dbReference>
<dbReference type="PROSITE" id="PS51805">
    <property type="entry name" value="EPHD"/>
    <property type="match status" value="1"/>
</dbReference>
<evidence type="ECO:0000256" key="7">
    <source>
        <dbReference type="ARBA" id="ARBA00023204"/>
    </source>
</evidence>
<evidence type="ECO:0000256" key="8">
    <source>
        <dbReference type="ARBA" id="ARBA00023242"/>
    </source>
</evidence>
<dbReference type="GO" id="GO:0005634">
    <property type="term" value="C:nucleus"/>
    <property type="evidence" value="ECO:0007669"/>
    <property type="project" value="UniProtKB-SubCell"/>
</dbReference>
<evidence type="ECO:0000256" key="1">
    <source>
        <dbReference type="ARBA" id="ARBA00004123"/>
    </source>
</evidence>
<evidence type="ECO:0000259" key="12">
    <source>
        <dbReference type="PROSITE" id="PS50172"/>
    </source>
</evidence>
<dbReference type="PANTHER" id="PTHR13763">
    <property type="entry name" value="BREAST CANCER TYPE 1 SUSCEPTIBILITY PROTEIN BRCA1"/>
    <property type="match status" value="1"/>
</dbReference>
<feature type="region of interest" description="Disordered" evidence="10">
    <location>
        <begin position="237"/>
        <end position="262"/>
    </location>
</feature>
<evidence type="ECO:0000256" key="5">
    <source>
        <dbReference type="ARBA" id="ARBA00022771"/>
    </source>
</evidence>
<dbReference type="PROSITE" id="PS50172">
    <property type="entry name" value="BRCT"/>
    <property type="match status" value="2"/>
</dbReference>
<dbReference type="SMART" id="SM00184">
    <property type="entry name" value="RING"/>
    <property type="match status" value="1"/>
</dbReference>
<proteinExistence type="predicted"/>
<keyword evidence="15" id="KW-1185">Reference proteome</keyword>
<dbReference type="PROSITE" id="PS00518">
    <property type="entry name" value="ZF_RING_1"/>
    <property type="match status" value="1"/>
</dbReference>
<dbReference type="PROSITE" id="PS50089">
    <property type="entry name" value="ZF_RING_2"/>
    <property type="match status" value="1"/>
</dbReference>
<dbReference type="SMART" id="SM00292">
    <property type="entry name" value="BRCT"/>
    <property type="match status" value="2"/>
</dbReference>
<feature type="domain" description="RING-type" evidence="11">
    <location>
        <begin position="90"/>
        <end position="128"/>
    </location>
</feature>
<dbReference type="Pfam" id="PF16589">
    <property type="entry name" value="BRCT_2"/>
    <property type="match status" value="1"/>
</dbReference>
<feature type="domain" description="BRCT" evidence="12">
    <location>
        <begin position="525"/>
        <end position="611"/>
    </location>
</feature>
<name>A0ABD2ZE53_9GENT</name>
<feature type="domain" description="PHD-type" evidence="13">
    <location>
        <begin position="360"/>
        <end position="480"/>
    </location>
</feature>
<evidence type="ECO:0000256" key="2">
    <source>
        <dbReference type="ARBA" id="ARBA00022723"/>
    </source>
</evidence>
<accession>A0ABD2ZE53</accession>
<dbReference type="InterPro" id="IPR036420">
    <property type="entry name" value="BRCT_dom_sf"/>
</dbReference>
<keyword evidence="7" id="KW-0234">DNA repair</keyword>
<dbReference type="Proteomes" id="UP001630127">
    <property type="component" value="Unassembled WGS sequence"/>
</dbReference>
<dbReference type="InterPro" id="IPR017907">
    <property type="entry name" value="Znf_RING_CS"/>
</dbReference>
<evidence type="ECO:0000256" key="6">
    <source>
        <dbReference type="ARBA" id="ARBA00022833"/>
    </source>
</evidence>
<feature type="domain" description="BRCT" evidence="12">
    <location>
        <begin position="632"/>
        <end position="747"/>
    </location>
</feature>
<dbReference type="InterPro" id="IPR031099">
    <property type="entry name" value="BRCA1-associated"/>
</dbReference>
<dbReference type="FunFam" id="3.40.50.10190:FF:000006">
    <property type="entry name" value="Breast cancer type 1 susceptibility protein homolog"/>
    <property type="match status" value="1"/>
</dbReference>
<protein>
    <submittedName>
        <fullName evidence="14">Uncharacterized protein</fullName>
    </submittedName>
</protein>
<evidence type="ECO:0000256" key="10">
    <source>
        <dbReference type="SAM" id="MobiDB-lite"/>
    </source>
</evidence>
<dbReference type="Gene3D" id="3.40.50.10190">
    <property type="entry name" value="BRCT domain"/>
    <property type="match status" value="2"/>
</dbReference>
<keyword evidence="5 9" id="KW-0863">Zinc-finger</keyword>
<evidence type="ECO:0000259" key="11">
    <source>
        <dbReference type="PROSITE" id="PS50089"/>
    </source>
</evidence>
<dbReference type="InterPro" id="IPR034732">
    <property type="entry name" value="EPHD"/>
</dbReference>
<evidence type="ECO:0000313" key="14">
    <source>
        <dbReference type="EMBL" id="KAL3517726.1"/>
    </source>
</evidence>
<reference evidence="14 15" key="1">
    <citation type="submission" date="2024-11" db="EMBL/GenBank/DDBJ databases">
        <title>A near-complete genome assembly of Cinchona calisaya.</title>
        <authorList>
            <person name="Lian D.C."/>
            <person name="Zhao X.W."/>
            <person name="Wei L."/>
        </authorList>
    </citation>
    <scope>NUCLEOTIDE SEQUENCE [LARGE SCALE GENOMIC DNA]</scope>
    <source>
        <tissue evidence="14">Nenye</tissue>
    </source>
</reference>
<evidence type="ECO:0000259" key="13">
    <source>
        <dbReference type="PROSITE" id="PS51805"/>
    </source>
</evidence>
<comment type="subcellular location">
    <subcellularLocation>
        <location evidence="1">Nucleus</location>
    </subcellularLocation>
</comment>
<dbReference type="GO" id="GO:0006281">
    <property type="term" value="P:DNA repair"/>
    <property type="evidence" value="ECO:0007669"/>
    <property type="project" value="UniProtKB-KW"/>
</dbReference>
<keyword evidence="4" id="KW-0227">DNA damage</keyword>
<evidence type="ECO:0000256" key="4">
    <source>
        <dbReference type="ARBA" id="ARBA00022763"/>
    </source>
</evidence>
<comment type="caution">
    <text evidence="14">The sequence shown here is derived from an EMBL/GenBank/DDBJ whole genome shotgun (WGS) entry which is preliminary data.</text>
</comment>
<dbReference type="InterPro" id="IPR013083">
    <property type="entry name" value="Znf_RING/FYVE/PHD"/>
</dbReference>
<dbReference type="Pfam" id="PF00533">
    <property type="entry name" value="BRCT"/>
    <property type="match status" value="1"/>
</dbReference>
<dbReference type="InterPro" id="IPR001841">
    <property type="entry name" value="Znf_RING"/>
</dbReference>
<dbReference type="Pfam" id="PF13771">
    <property type="entry name" value="zf-HC5HC2H"/>
    <property type="match status" value="1"/>
</dbReference>
<dbReference type="AlphaFoldDB" id="A0ABD2ZE53"/>
<dbReference type="EMBL" id="JBJUIK010000009">
    <property type="protein sequence ID" value="KAL3517726.1"/>
    <property type="molecule type" value="Genomic_DNA"/>
</dbReference>
<keyword evidence="8" id="KW-0539">Nucleus</keyword>
<evidence type="ECO:0000256" key="3">
    <source>
        <dbReference type="ARBA" id="ARBA00022737"/>
    </source>
</evidence>
<dbReference type="InterPro" id="IPR001357">
    <property type="entry name" value="BRCT_dom"/>
</dbReference>
<dbReference type="SUPFAM" id="SSF52113">
    <property type="entry name" value="BRCT domain"/>
    <property type="match status" value="2"/>
</dbReference>
<dbReference type="SUPFAM" id="SSF57850">
    <property type="entry name" value="RING/U-box"/>
    <property type="match status" value="1"/>
</dbReference>
<evidence type="ECO:0000313" key="15">
    <source>
        <dbReference type="Proteomes" id="UP001630127"/>
    </source>
</evidence>
<gene>
    <name evidence="14" type="ORF">ACH5RR_020315</name>
</gene>
<keyword evidence="6" id="KW-0862">Zinc</keyword>
<dbReference type="PANTHER" id="PTHR13763:SF9">
    <property type="entry name" value="BRCA1-ASSOCIATED RING DOMAIN PROTEIN 1"/>
    <property type="match status" value="1"/>
</dbReference>
<dbReference type="Pfam" id="PF13923">
    <property type="entry name" value="zf-C3HC4_2"/>
    <property type="match status" value="1"/>
</dbReference>
<organism evidence="14 15">
    <name type="scientific">Cinchona calisaya</name>
    <dbReference type="NCBI Taxonomy" id="153742"/>
    <lineage>
        <taxon>Eukaryota</taxon>
        <taxon>Viridiplantae</taxon>
        <taxon>Streptophyta</taxon>
        <taxon>Embryophyta</taxon>
        <taxon>Tracheophyta</taxon>
        <taxon>Spermatophyta</taxon>
        <taxon>Magnoliopsida</taxon>
        <taxon>eudicotyledons</taxon>
        <taxon>Gunneridae</taxon>
        <taxon>Pentapetalae</taxon>
        <taxon>asterids</taxon>
        <taxon>lamiids</taxon>
        <taxon>Gentianales</taxon>
        <taxon>Rubiaceae</taxon>
        <taxon>Cinchonoideae</taxon>
        <taxon>Cinchoneae</taxon>
        <taxon>Cinchona</taxon>
    </lineage>
</organism>
<dbReference type="CDD" id="cd17734">
    <property type="entry name" value="BRCT_Bard1_rpt1"/>
    <property type="match status" value="1"/>
</dbReference>
<evidence type="ECO:0000256" key="9">
    <source>
        <dbReference type="PROSITE-ProRule" id="PRU00175"/>
    </source>
</evidence>
<keyword evidence="3" id="KW-0677">Repeat</keyword>
<keyword evidence="2" id="KW-0479">Metal-binding</keyword>
<sequence>MRRRRTETGRVRAGGQFWVVSAAIRTWSRALLSSTLVAVSSISHSTHNPTTQSPVAKKRKKSEMVEIQNIVKLLNPWALHHQKLGLELKCPLCLNLLNKPMLFPCNHIFCDICILRSAQFGAECPACKDQCDHKDIRPAPYMENLVSIYRSLDASFEQALVSVTSPNIDKLKKGPSGTPEGGVTNSLKACPVKTDEQSQTSYHSCDNGQSERVLQSSGWKGTIQVLETEEIDVNQVPQLTPESPPSFGDVKDMDVNSSAPGSIRGTIEKCKTKISGDYILDTVGGKVNQRTPHEGTPYARDAKRQKMLDYGSSEPVVKGNDLAQEKACYSDNGAILAVKPEEHPCITQPKTVSNSSDLSRSVCAFCHSSKLTDGTGPLLYYANRKEVCGEMSTLSNVTPVHSKCIEWTPRIYFEGETIKNLESELGRAAKLKCSSCGQKGAALGCFAKSCRRTYHVPCAFEIQECRWDCEDFLMLCPSHNSFKFPREKSKSGKSSTAMKQHRMSNETRFADSDFWATSPCGPKKLFFCGSALSSEDKFILIKFATMCGATVSKFWKPNVTHVIAATDEKGACTRTLKVLMGILNGRWILTMDWIKACIEANHPVNEEPYEVSLDNHGCLNGPKTGRLKVSNNEPKLFDGLKFYFSGDFVPAYKIDLLDLVRTAGGAIFESVEQLMIQSHNVETTPTECLVVYNSDPTRTCAIGEEISIVSQRLEEATKVAKETNSPVVRHTWILESIAACKLLPLAC</sequence>